<keyword evidence="4 8" id="KW-0479">Metal-binding</keyword>
<dbReference type="GO" id="GO:0020037">
    <property type="term" value="F:heme binding"/>
    <property type="evidence" value="ECO:0007669"/>
    <property type="project" value="InterPro"/>
</dbReference>
<dbReference type="PROSITE" id="PS00086">
    <property type="entry name" value="CYTOCHROME_P450"/>
    <property type="match status" value="1"/>
</dbReference>
<dbReference type="GO" id="GO:0005737">
    <property type="term" value="C:cytoplasm"/>
    <property type="evidence" value="ECO:0007669"/>
    <property type="project" value="TreeGrafter"/>
</dbReference>
<evidence type="ECO:0000256" key="2">
    <source>
        <dbReference type="ARBA" id="ARBA00010617"/>
    </source>
</evidence>
<dbReference type="FunFam" id="1.10.630.10:FF:000078">
    <property type="entry name" value="Probable cytochrome P450 515A1"/>
    <property type="match status" value="1"/>
</dbReference>
<comment type="cofactor">
    <cofactor evidence="1 8">
        <name>heme</name>
        <dbReference type="ChEBI" id="CHEBI:30413"/>
    </cofactor>
</comment>
<dbReference type="PRINTS" id="PR00463">
    <property type="entry name" value="EP450I"/>
</dbReference>
<dbReference type="CDD" id="cd20651">
    <property type="entry name" value="CYP15A1-like"/>
    <property type="match status" value="1"/>
</dbReference>
<evidence type="ECO:0000256" key="7">
    <source>
        <dbReference type="ARBA" id="ARBA00023033"/>
    </source>
</evidence>
<sequence length="494" mass="57245">MLFILIAVVSILILSYLINQIRRPKNLPPGPPWWPFVGNLPELKKLSKALGGQHLALSELSKRYKTNILGLKLGDEYVVTVFSYPIVRDVLIREEFEGRPDNFFLRLRCMGKKRGVTCTDGELWHIQRNFVNRHLRNLGFGKKPMEEMIRDEVVEMLSTLKEDGSNVQVDKFIAPAVLNVLWTLATGARISRKNNQLNELLDLFSVRSKAFDMTGGTLTQYPWLRFIAPEWCGYNLIQEINKKLKNFFVKTIEEHQEMWQEGRNDDLIYRYISEIKTPNKNSEVFNDDQLIMLCLDLFIAGTQTTSGTLDFGFLLMILHPDIQKKVQAQLDATFDKDHVLDYSDRHKLPYVEAVILEILRFRHVTPIAGPRRVMKDTYLDGYFLPKDTTILFSFYSINTSTEYWKDPEIFMPERFLDENGLLLPHEKVIPFGLGRRRCLGEVLAKTCIFFFFTEILRKFDVSLAPGSKLPSTKPVPGITLSAERYWAKFTERSL</sequence>
<keyword evidence="7 9" id="KW-0503">Monooxygenase</keyword>
<dbReference type="SUPFAM" id="SSF48264">
    <property type="entry name" value="Cytochrome P450"/>
    <property type="match status" value="1"/>
</dbReference>
<evidence type="ECO:0000256" key="3">
    <source>
        <dbReference type="ARBA" id="ARBA00022617"/>
    </source>
</evidence>
<dbReference type="InterPro" id="IPR050182">
    <property type="entry name" value="Cytochrome_P450_fam2"/>
</dbReference>
<organism evidence="10">
    <name type="scientific">Tenebrio molitor</name>
    <name type="common">Yellow mealworm beetle</name>
    <dbReference type="NCBI Taxonomy" id="7067"/>
    <lineage>
        <taxon>Eukaryota</taxon>
        <taxon>Metazoa</taxon>
        <taxon>Ecdysozoa</taxon>
        <taxon>Arthropoda</taxon>
        <taxon>Hexapoda</taxon>
        <taxon>Insecta</taxon>
        <taxon>Pterygota</taxon>
        <taxon>Neoptera</taxon>
        <taxon>Endopterygota</taxon>
        <taxon>Coleoptera</taxon>
        <taxon>Polyphaga</taxon>
        <taxon>Cucujiformia</taxon>
        <taxon>Tenebrionidae</taxon>
        <taxon>Tenebrio</taxon>
    </lineage>
</organism>
<dbReference type="InterPro" id="IPR036396">
    <property type="entry name" value="Cyt_P450_sf"/>
</dbReference>
<dbReference type="PRINTS" id="PR00385">
    <property type="entry name" value="P450"/>
</dbReference>
<evidence type="ECO:0000313" key="10">
    <source>
        <dbReference type="EMBL" id="AKZ17688.1"/>
    </source>
</evidence>
<dbReference type="InterPro" id="IPR017972">
    <property type="entry name" value="Cyt_P450_CS"/>
</dbReference>
<evidence type="ECO:0000256" key="6">
    <source>
        <dbReference type="ARBA" id="ARBA00023004"/>
    </source>
</evidence>
<dbReference type="GO" id="GO:0006805">
    <property type="term" value="P:xenobiotic metabolic process"/>
    <property type="evidence" value="ECO:0007669"/>
    <property type="project" value="TreeGrafter"/>
</dbReference>
<dbReference type="GO" id="GO:0016712">
    <property type="term" value="F:oxidoreductase activity, acting on paired donors, with incorporation or reduction of molecular oxygen, reduced flavin or flavoprotein as one donor, and incorporation of one atom of oxygen"/>
    <property type="evidence" value="ECO:0007669"/>
    <property type="project" value="TreeGrafter"/>
</dbReference>
<dbReference type="RefSeq" id="XP_068892850.1">
    <property type="nucleotide sequence ID" value="XM_069036749.1"/>
</dbReference>
<evidence type="ECO:0000256" key="5">
    <source>
        <dbReference type="ARBA" id="ARBA00023002"/>
    </source>
</evidence>
<dbReference type="Pfam" id="PF00067">
    <property type="entry name" value="p450"/>
    <property type="match status" value="1"/>
</dbReference>
<evidence type="ECO:0000256" key="9">
    <source>
        <dbReference type="RuleBase" id="RU000461"/>
    </source>
</evidence>
<accession>A0A0K1YWH2</accession>
<evidence type="ECO:0000256" key="8">
    <source>
        <dbReference type="PIRSR" id="PIRSR602401-1"/>
    </source>
</evidence>
<feature type="binding site" description="axial binding residue" evidence="8">
    <location>
        <position position="438"/>
    </location>
    <ligand>
        <name>heme</name>
        <dbReference type="ChEBI" id="CHEBI:30413"/>
    </ligand>
    <ligandPart>
        <name>Fe</name>
        <dbReference type="ChEBI" id="CHEBI:18248"/>
    </ligandPart>
</feature>
<dbReference type="KEGG" id="tmol:138122479"/>
<keyword evidence="3 8" id="KW-0349">Heme</keyword>
<dbReference type="AlphaFoldDB" id="A0A0K1YWH2"/>
<dbReference type="GO" id="GO:0008395">
    <property type="term" value="F:steroid hydroxylase activity"/>
    <property type="evidence" value="ECO:0007669"/>
    <property type="project" value="TreeGrafter"/>
</dbReference>
<dbReference type="EMBL" id="KP859378">
    <property type="protein sequence ID" value="AKZ17688.1"/>
    <property type="molecule type" value="mRNA"/>
</dbReference>
<dbReference type="PANTHER" id="PTHR24300">
    <property type="entry name" value="CYTOCHROME P450 508A4-RELATED"/>
    <property type="match status" value="1"/>
</dbReference>
<keyword evidence="6 8" id="KW-0408">Iron</keyword>
<name>A0A0K1YWH2_TENMO</name>
<dbReference type="PANTHER" id="PTHR24300:SF376">
    <property type="entry name" value="CYTOCHROME P450 15A1"/>
    <property type="match status" value="1"/>
</dbReference>
<keyword evidence="5 9" id="KW-0560">Oxidoreductase</keyword>
<evidence type="ECO:0000256" key="4">
    <source>
        <dbReference type="ARBA" id="ARBA00022723"/>
    </source>
</evidence>
<dbReference type="GO" id="GO:0005506">
    <property type="term" value="F:iron ion binding"/>
    <property type="evidence" value="ECO:0007669"/>
    <property type="project" value="InterPro"/>
</dbReference>
<comment type="similarity">
    <text evidence="2 9">Belongs to the cytochrome P450 family.</text>
</comment>
<proteinExistence type="evidence at transcript level"/>
<dbReference type="Gene3D" id="1.10.630.10">
    <property type="entry name" value="Cytochrome P450"/>
    <property type="match status" value="1"/>
</dbReference>
<dbReference type="GO" id="GO:0006082">
    <property type="term" value="P:organic acid metabolic process"/>
    <property type="evidence" value="ECO:0007669"/>
    <property type="project" value="TreeGrafter"/>
</dbReference>
<dbReference type="InterPro" id="IPR001128">
    <property type="entry name" value="Cyt_P450"/>
</dbReference>
<protein>
    <submittedName>
        <fullName evidence="10">Cytochrome P450 monooxygenase CYP305A1</fullName>
    </submittedName>
</protein>
<dbReference type="GeneID" id="138122479"/>
<dbReference type="InterPro" id="IPR002401">
    <property type="entry name" value="Cyt_P450_E_grp-I"/>
</dbReference>
<evidence type="ECO:0000256" key="1">
    <source>
        <dbReference type="ARBA" id="ARBA00001971"/>
    </source>
</evidence>
<reference evidence="10" key="1">
    <citation type="submission" date="2015-02" db="EMBL/GenBank/DDBJ databases">
        <title>Identification of putative odorant-degrading enzyme genes from the yellow mealworm beetle, Tenebrio molitor.</title>
        <authorList>
            <person name="Liu S."/>
        </authorList>
    </citation>
    <scope>NUCLEOTIDE SEQUENCE</scope>
    <source>
        <strain evidence="10">AAU-P</strain>
    </source>
</reference>